<feature type="non-terminal residue" evidence="2">
    <location>
        <position position="1"/>
    </location>
</feature>
<reference evidence="2" key="1">
    <citation type="submission" date="2018-05" db="EMBL/GenBank/DDBJ databases">
        <authorList>
            <person name="Lanie J.A."/>
            <person name="Ng W.-L."/>
            <person name="Kazmierczak K.M."/>
            <person name="Andrzejewski T.M."/>
            <person name="Davidsen T.M."/>
            <person name="Wayne K.J."/>
            <person name="Tettelin H."/>
            <person name="Glass J.I."/>
            <person name="Rusch D."/>
            <person name="Podicherti R."/>
            <person name="Tsui H.-C.T."/>
            <person name="Winkler M.E."/>
        </authorList>
    </citation>
    <scope>NUCLEOTIDE SEQUENCE</scope>
</reference>
<evidence type="ECO:0000313" key="2">
    <source>
        <dbReference type="EMBL" id="SVB57203.1"/>
    </source>
</evidence>
<dbReference type="Pfam" id="PF00246">
    <property type="entry name" value="Peptidase_M14"/>
    <property type="match status" value="1"/>
</dbReference>
<proteinExistence type="predicted"/>
<dbReference type="GO" id="GO:0006508">
    <property type="term" value="P:proteolysis"/>
    <property type="evidence" value="ECO:0007669"/>
    <property type="project" value="InterPro"/>
</dbReference>
<name>A0A382F4S1_9ZZZZ</name>
<organism evidence="2">
    <name type="scientific">marine metagenome</name>
    <dbReference type="NCBI Taxonomy" id="408172"/>
    <lineage>
        <taxon>unclassified sequences</taxon>
        <taxon>metagenomes</taxon>
        <taxon>ecological metagenomes</taxon>
    </lineage>
</organism>
<dbReference type="GO" id="GO:0004181">
    <property type="term" value="F:metallocarboxypeptidase activity"/>
    <property type="evidence" value="ECO:0007669"/>
    <property type="project" value="InterPro"/>
</dbReference>
<dbReference type="SUPFAM" id="SSF53187">
    <property type="entry name" value="Zn-dependent exopeptidases"/>
    <property type="match status" value="1"/>
</dbReference>
<feature type="domain" description="Peptidase M14" evidence="1">
    <location>
        <begin position="412"/>
        <end position="538"/>
    </location>
</feature>
<dbReference type="Gene3D" id="3.40.630.10">
    <property type="entry name" value="Zn peptidases"/>
    <property type="match status" value="1"/>
</dbReference>
<protein>
    <recommendedName>
        <fullName evidence="1">Peptidase M14 domain-containing protein</fullName>
    </recommendedName>
</protein>
<dbReference type="PROSITE" id="PS52035">
    <property type="entry name" value="PEPTIDASE_M14"/>
    <property type="match status" value="1"/>
</dbReference>
<accession>A0A382F4S1</accession>
<dbReference type="AlphaFoldDB" id="A0A382F4S1"/>
<dbReference type="InterPro" id="IPR000834">
    <property type="entry name" value="Peptidase_M14"/>
</dbReference>
<sequence length="538" mass="60851">PRIADADIGEITINFRRNEPPAEWPQQAIHTPVRWLHEIFPIDEILSRELDLDLEKIRFEEVHEGPTYEVLVTDTSGQDILRDTFEPKWVLRPYFDRFQDYEQVRVTTGWLTGWSGDRVLVDERIVTDPESFWDYYQTEVLSALYDHVMGTHKGIPRGGSIDAPFFGEITVDLEMSEPDYRLNLDQEMHTTMDGLHEEIYFGTIEFFDVLGRNSRGQGLTFPGRVIPIMRPKSDGSAGVAHVQVTGFATSRPAVVVQYTETSGQTGEVRLDIPKTTLQRPSARLATVKNGTPGLSHLGLRVRVDTELDVRDSLLTYARPEQVDRTMVSAEQIVATLGEIESLRAEGLYSSTLAYSDLGSLEVWAEWTHEQDPEFRSTGTLAANGVPESRPDWRTLLPEGWSYNGDRLVQWDTPMPPVEGHQVLAMMAESFPEATAYKVGESYLGKDVWALDLMPTVSASHWSHVKASTFKPTVVYSAREHANEVSSTSHVLRHAELLLTDPEQRAKLNRVNVVIHPYLNPDGAQLAYDLYRITPDYIL</sequence>
<feature type="non-terminal residue" evidence="2">
    <location>
        <position position="538"/>
    </location>
</feature>
<dbReference type="EMBL" id="UINC01047659">
    <property type="protein sequence ID" value="SVB57203.1"/>
    <property type="molecule type" value="Genomic_DNA"/>
</dbReference>
<gene>
    <name evidence="2" type="ORF">METZ01_LOCUS210057</name>
</gene>
<evidence type="ECO:0000259" key="1">
    <source>
        <dbReference type="PROSITE" id="PS52035"/>
    </source>
</evidence>
<dbReference type="GO" id="GO:0008270">
    <property type="term" value="F:zinc ion binding"/>
    <property type="evidence" value="ECO:0007669"/>
    <property type="project" value="InterPro"/>
</dbReference>